<accession>A0A9D9HP41</accession>
<dbReference type="Proteomes" id="UP000823638">
    <property type="component" value="Unassembled WGS sequence"/>
</dbReference>
<dbReference type="EMBL" id="JADIMM010000052">
    <property type="protein sequence ID" value="MBO8457313.1"/>
    <property type="molecule type" value="Genomic_DNA"/>
</dbReference>
<feature type="transmembrane region" description="Helical" evidence="1">
    <location>
        <begin position="130"/>
        <end position="149"/>
    </location>
</feature>
<name>A0A9D9HP41_9SPIR</name>
<feature type="transmembrane region" description="Helical" evidence="1">
    <location>
        <begin position="185"/>
        <end position="208"/>
    </location>
</feature>
<evidence type="ECO:0000313" key="4">
    <source>
        <dbReference type="Proteomes" id="UP000823638"/>
    </source>
</evidence>
<protein>
    <submittedName>
        <fullName evidence="3">Adenylate/guanylate cyclase domain-containing protein</fullName>
    </submittedName>
</protein>
<gene>
    <name evidence="3" type="ORF">IAA81_03685</name>
</gene>
<reference evidence="3" key="1">
    <citation type="submission" date="2020-10" db="EMBL/GenBank/DDBJ databases">
        <authorList>
            <person name="Gilroy R."/>
        </authorList>
    </citation>
    <scope>NUCLEOTIDE SEQUENCE</scope>
    <source>
        <strain evidence="3">10532</strain>
    </source>
</reference>
<sequence length="737" mass="84176">MFKIENKIKILIFKIFLPVFCFIWFFLPSGMFPVNFFLQEPSSLIYPFNLPFSAKEAFYAPGAQILYFLVYLVPLSAVFFVFSIFYKKIKTPWVYSTALLTLSLMLFLNLNPLIHCANSINWFRELPFPVYFSIISVFILHVFFSLYGIRLLRTRNENFIDYETYCRSQNQEEKPGKRNKIKTKLLVILIGLVFILLFLFAFILLSSYKKMLVETLSDKGAIQAEQTSSVYNSSEGRYDKIAAYFASQRAGNASAGIPFLRIDVIITDSARQIYLENIDNGTEFPEYGVLAYTTGTPKNIPPEDKKITSLQAAYFIKRFENGTYNKEPILDSQNQTCKFVYPVTLSRPQGKKLVGFSVVTYKQEVFMYPYFQIKVCVFTVVIIFIYFSILLTLFISDYIVNPLLFLRVNVRKASDSLSEMMSGSTKISPQNLIYNDVIKTRDEIKDLSLEIGNMVTVIRGITPYISASTLRSAEKDSRKSTGKELCFLFTDIRGFTSLCETLPPKEVVSILNHYLDLETEIILNNGGDVDKFVGDEMMAFFSGAKKEYNACKAAMEIRKVMAEEQKKSIARGLPVISIGIGINTGKVVFGPVGSSTRKDFTSIGDTVNLAARLEGANKAYGSKSLVSEAVFEKVNSFFICRELDFITVKGKTKPVRIYEVLQIATKSSEKLMEIKNLFEKGLGYYRKKNWDKAESFFRECNAKYQDKPSVVFLERIQHFRQNPPPAKWNGVFKMEVK</sequence>
<dbReference type="Pfam" id="PF00211">
    <property type="entry name" value="Guanylate_cyc"/>
    <property type="match status" value="1"/>
</dbReference>
<feature type="transmembrane region" description="Helical" evidence="1">
    <location>
        <begin position="93"/>
        <end position="110"/>
    </location>
</feature>
<dbReference type="Gene3D" id="3.30.70.1230">
    <property type="entry name" value="Nucleotide cyclase"/>
    <property type="match status" value="1"/>
</dbReference>
<dbReference type="PROSITE" id="PS50125">
    <property type="entry name" value="GUANYLATE_CYCLASE_2"/>
    <property type="match status" value="1"/>
</dbReference>
<dbReference type="GO" id="GO:0004016">
    <property type="term" value="F:adenylate cyclase activity"/>
    <property type="evidence" value="ECO:0007669"/>
    <property type="project" value="UniProtKB-ARBA"/>
</dbReference>
<dbReference type="InterPro" id="IPR050697">
    <property type="entry name" value="Adenylyl/Guanylyl_Cyclase_3/4"/>
</dbReference>
<dbReference type="InterPro" id="IPR001054">
    <property type="entry name" value="A/G_cyclase"/>
</dbReference>
<dbReference type="SMART" id="SM00044">
    <property type="entry name" value="CYCc"/>
    <property type="match status" value="1"/>
</dbReference>
<dbReference type="GO" id="GO:0035556">
    <property type="term" value="P:intracellular signal transduction"/>
    <property type="evidence" value="ECO:0007669"/>
    <property type="project" value="InterPro"/>
</dbReference>
<organism evidence="3 4">
    <name type="scientific">Candidatus Gallitreponema excrementavium</name>
    <dbReference type="NCBI Taxonomy" id="2840840"/>
    <lineage>
        <taxon>Bacteria</taxon>
        <taxon>Pseudomonadati</taxon>
        <taxon>Spirochaetota</taxon>
        <taxon>Spirochaetia</taxon>
        <taxon>Spirochaetales</taxon>
        <taxon>Candidatus Gallitreponema</taxon>
    </lineage>
</organism>
<keyword evidence="1" id="KW-0472">Membrane</keyword>
<dbReference type="AlphaFoldDB" id="A0A9D9HP41"/>
<dbReference type="CDD" id="cd07302">
    <property type="entry name" value="CHD"/>
    <property type="match status" value="1"/>
</dbReference>
<feature type="transmembrane region" description="Helical" evidence="1">
    <location>
        <begin position="58"/>
        <end position="86"/>
    </location>
</feature>
<keyword evidence="1" id="KW-1133">Transmembrane helix</keyword>
<evidence type="ECO:0000256" key="1">
    <source>
        <dbReference type="SAM" id="Phobius"/>
    </source>
</evidence>
<dbReference type="PANTHER" id="PTHR43081:SF1">
    <property type="entry name" value="ADENYLATE CYCLASE, TERMINAL-DIFFERENTIATION SPECIFIC"/>
    <property type="match status" value="1"/>
</dbReference>
<dbReference type="InterPro" id="IPR029787">
    <property type="entry name" value="Nucleotide_cyclase"/>
</dbReference>
<proteinExistence type="predicted"/>
<reference evidence="3" key="2">
    <citation type="journal article" date="2021" name="PeerJ">
        <title>Extensive microbial diversity within the chicken gut microbiome revealed by metagenomics and culture.</title>
        <authorList>
            <person name="Gilroy R."/>
            <person name="Ravi A."/>
            <person name="Getino M."/>
            <person name="Pursley I."/>
            <person name="Horton D.L."/>
            <person name="Alikhan N.F."/>
            <person name="Baker D."/>
            <person name="Gharbi K."/>
            <person name="Hall N."/>
            <person name="Watson M."/>
            <person name="Adriaenssens E.M."/>
            <person name="Foster-Nyarko E."/>
            <person name="Jarju S."/>
            <person name="Secka A."/>
            <person name="Antonio M."/>
            <person name="Oren A."/>
            <person name="Chaudhuri R.R."/>
            <person name="La Ragione R."/>
            <person name="Hildebrand F."/>
            <person name="Pallen M.J."/>
        </authorList>
    </citation>
    <scope>NUCLEOTIDE SEQUENCE</scope>
    <source>
        <strain evidence="3">10532</strain>
    </source>
</reference>
<evidence type="ECO:0000259" key="2">
    <source>
        <dbReference type="PROSITE" id="PS50125"/>
    </source>
</evidence>
<keyword evidence="1" id="KW-0812">Transmembrane</keyword>
<dbReference type="PANTHER" id="PTHR43081">
    <property type="entry name" value="ADENYLATE CYCLASE, TERMINAL-DIFFERENTIATION SPECIFIC-RELATED"/>
    <property type="match status" value="1"/>
</dbReference>
<feature type="transmembrane region" description="Helical" evidence="1">
    <location>
        <begin position="12"/>
        <end position="38"/>
    </location>
</feature>
<evidence type="ECO:0000313" key="3">
    <source>
        <dbReference type="EMBL" id="MBO8457313.1"/>
    </source>
</evidence>
<dbReference type="GO" id="GO:0006171">
    <property type="term" value="P:cAMP biosynthetic process"/>
    <property type="evidence" value="ECO:0007669"/>
    <property type="project" value="TreeGrafter"/>
</dbReference>
<dbReference type="SUPFAM" id="SSF55073">
    <property type="entry name" value="Nucleotide cyclase"/>
    <property type="match status" value="1"/>
</dbReference>
<feature type="transmembrane region" description="Helical" evidence="1">
    <location>
        <begin position="371"/>
        <end position="395"/>
    </location>
</feature>
<feature type="domain" description="Guanylate cyclase" evidence="2">
    <location>
        <begin position="486"/>
        <end position="614"/>
    </location>
</feature>
<comment type="caution">
    <text evidence="3">The sequence shown here is derived from an EMBL/GenBank/DDBJ whole genome shotgun (WGS) entry which is preliminary data.</text>
</comment>